<evidence type="ECO:0000313" key="1">
    <source>
        <dbReference type="EMBL" id="NLR20866.1"/>
    </source>
</evidence>
<proteinExistence type="predicted"/>
<protein>
    <recommendedName>
        <fullName evidence="5">Lipoprotein</fullName>
    </recommendedName>
</protein>
<dbReference type="EMBL" id="WEIA01000003">
    <property type="protein sequence ID" value="NLR20866.1"/>
    <property type="molecule type" value="Genomic_DNA"/>
</dbReference>
<dbReference type="EMBL" id="CP137579">
    <property type="protein sequence ID" value="WOX30895.1"/>
    <property type="molecule type" value="Genomic_DNA"/>
</dbReference>
<name>A0A8I2H633_9GAMM</name>
<organism evidence="1 3">
    <name type="scientific">Pseudoalteromonas maricaloris</name>
    <dbReference type="NCBI Taxonomy" id="184924"/>
    <lineage>
        <taxon>Bacteria</taxon>
        <taxon>Pseudomonadati</taxon>
        <taxon>Pseudomonadota</taxon>
        <taxon>Gammaproteobacteria</taxon>
        <taxon>Alteromonadales</taxon>
        <taxon>Pseudoalteromonadaceae</taxon>
        <taxon>Pseudoalteromonas</taxon>
    </lineage>
</organism>
<keyword evidence="4" id="KW-1185">Reference proteome</keyword>
<dbReference type="Proteomes" id="UP001304419">
    <property type="component" value="Chromosome 2"/>
</dbReference>
<gene>
    <name evidence="1" type="ORF">F9Y85_05940</name>
    <name evidence="2" type="ORF">R5H13_23745</name>
</gene>
<dbReference type="PROSITE" id="PS51257">
    <property type="entry name" value="PROKAR_LIPOPROTEIN"/>
    <property type="match status" value="1"/>
</dbReference>
<sequence>MKVLPILASLLILSGCATIDYSKIELSTASLSNLEVEEIGNLQQRKHEIKISFDYAIENFSPENKLYICSVLFANIDGTSVTSFKGTSHPCILNDTTGSVSITWPTPVDKSLNAPKMVLSRLKYPIEYFVTIHQKTGKDSSELIGKSETLISKL</sequence>
<accession>A0A8I2H633</accession>
<evidence type="ECO:0000313" key="4">
    <source>
        <dbReference type="Proteomes" id="UP001304419"/>
    </source>
</evidence>
<dbReference type="AlphaFoldDB" id="A0A8I2H633"/>
<reference evidence="1" key="1">
    <citation type="submission" date="2019-10" db="EMBL/GenBank/DDBJ databases">
        <authorList>
            <person name="Paulsen S."/>
        </authorList>
    </citation>
    <scope>NUCLEOTIDE SEQUENCE</scope>
    <source>
        <strain evidence="1">LMG 19692</strain>
    </source>
</reference>
<reference evidence="2 4" key="2">
    <citation type="submission" date="2023-10" db="EMBL/GenBank/DDBJ databases">
        <title>To unveil natural product biosynthetic capacity in Pseudoalteromonas.</title>
        <authorList>
            <person name="Wang J."/>
        </authorList>
    </citation>
    <scope>NUCLEOTIDE SEQUENCE [LARGE SCALE GENOMIC DNA]</scope>
    <source>
        <strain evidence="2 4">DSM 15914</strain>
    </source>
</reference>
<evidence type="ECO:0000313" key="3">
    <source>
        <dbReference type="Proteomes" id="UP000646877"/>
    </source>
</evidence>
<dbReference type="Proteomes" id="UP000646877">
    <property type="component" value="Unassembled WGS sequence"/>
</dbReference>
<evidence type="ECO:0008006" key="5">
    <source>
        <dbReference type="Google" id="ProtNLM"/>
    </source>
</evidence>
<dbReference type="RefSeq" id="WP_010369714.1">
    <property type="nucleotide sequence ID" value="NZ_CBCSDF010000004.1"/>
</dbReference>
<evidence type="ECO:0000313" key="2">
    <source>
        <dbReference type="EMBL" id="WOX30895.1"/>
    </source>
</evidence>